<dbReference type="AlphaFoldDB" id="A0A1F5S460"/>
<reference evidence="1 2" key="1">
    <citation type="journal article" date="2016" name="Nat. Commun.">
        <title>Thousands of microbial genomes shed light on interconnected biogeochemical processes in an aquifer system.</title>
        <authorList>
            <person name="Anantharaman K."/>
            <person name="Brown C.T."/>
            <person name="Hug L.A."/>
            <person name="Sharon I."/>
            <person name="Castelle C.J."/>
            <person name="Probst A.J."/>
            <person name="Thomas B.C."/>
            <person name="Singh A."/>
            <person name="Wilkins M.J."/>
            <person name="Karaoz U."/>
            <person name="Brodie E.L."/>
            <person name="Williams K.H."/>
            <person name="Hubbard S.S."/>
            <person name="Banfield J.F."/>
        </authorList>
    </citation>
    <scope>NUCLEOTIDE SEQUENCE [LARGE SCALE GENOMIC DNA]</scope>
</reference>
<evidence type="ECO:0008006" key="3">
    <source>
        <dbReference type="Google" id="ProtNLM"/>
    </source>
</evidence>
<dbReference type="SUPFAM" id="SSF110296">
    <property type="entry name" value="Oligoxyloglucan reducing end-specific cellobiohydrolase"/>
    <property type="match status" value="2"/>
</dbReference>
<dbReference type="InterPro" id="IPR052025">
    <property type="entry name" value="Xyloglucanase_GH74"/>
</dbReference>
<organism evidence="1 2">
    <name type="scientific">Candidatus Falkowbacteria bacterium RBG_13_39_14</name>
    <dbReference type="NCBI Taxonomy" id="1797985"/>
    <lineage>
        <taxon>Bacteria</taxon>
        <taxon>Candidatus Falkowiibacteriota</taxon>
    </lineage>
</organism>
<comment type="caution">
    <text evidence="1">The sequence shown here is derived from an EMBL/GenBank/DDBJ whole genome shotgun (WGS) entry which is preliminary data.</text>
</comment>
<dbReference type="PANTHER" id="PTHR43739">
    <property type="entry name" value="XYLOGLUCANASE (EUROFUNG)"/>
    <property type="match status" value="1"/>
</dbReference>
<dbReference type="PANTHER" id="PTHR43739:SF5">
    <property type="entry name" value="EXO-ALPHA-SIALIDASE"/>
    <property type="match status" value="1"/>
</dbReference>
<dbReference type="Gene3D" id="2.130.10.10">
    <property type="entry name" value="YVTN repeat-like/Quinoprotein amine dehydrogenase"/>
    <property type="match status" value="3"/>
</dbReference>
<dbReference type="PROSITE" id="PS51257">
    <property type="entry name" value="PROKAR_LIPOPROTEIN"/>
    <property type="match status" value="1"/>
</dbReference>
<protein>
    <recommendedName>
        <fullName evidence="3">Photosynthesis system II assembly factor Ycf48/Hcf136-like domain-containing protein</fullName>
    </recommendedName>
</protein>
<evidence type="ECO:0000313" key="2">
    <source>
        <dbReference type="Proteomes" id="UP000178323"/>
    </source>
</evidence>
<proteinExistence type="predicted"/>
<dbReference type="GO" id="GO:0010411">
    <property type="term" value="P:xyloglucan metabolic process"/>
    <property type="evidence" value="ECO:0007669"/>
    <property type="project" value="TreeGrafter"/>
</dbReference>
<dbReference type="InterPro" id="IPR015943">
    <property type="entry name" value="WD40/YVTN_repeat-like_dom_sf"/>
</dbReference>
<evidence type="ECO:0000313" key="1">
    <source>
        <dbReference type="EMBL" id="OGF21475.1"/>
    </source>
</evidence>
<accession>A0A1F5S460</accession>
<gene>
    <name evidence="1" type="ORF">A2Y83_00300</name>
</gene>
<dbReference type="STRING" id="1797985.A2Y83_00300"/>
<dbReference type="EMBL" id="MFFS01000061">
    <property type="protein sequence ID" value="OGF21475.1"/>
    <property type="molecule type" value="Genomic_DNA"/>
</dbReference>
<sequence length="354" mass="38852">MSIKKTILIIFALVFPLLLSGCIQIGESEDFGAVFKSLDMGASFAQKALVSTPQQSLVSISNADVTAMEIDPQDHNAIYIGTLANGLFYSYDGAESWHQAKDLGNYQISSIAINPDNKCVIYASSFNKIFISRDCNRTYREIYNDPRPQAEITRIAVDFYDPSVVLAGTSNGDILKSQDGGGSWHNLYDFKARIKDILIDRKDSDLIFVATAKDFYKTADGGINWESLGDNIREAISKSVSAYVKKIISVSSPETRALAALTDKNILVSIDGGNKWSDLKLVTPPGKVKIYSLAINPQNHREIYYGTATSFVKSADGGKTWTSSELPSARAPVEILVDPAYSNVVYMGMYKIES</sequence>
<name>A0A1F5S460_9BACT</name>
<dbReference type="Proteomes" id="UP000178323">
    <property type="component" value="Unassembled WGS sequence"/>
</dbReference>